<comment type="caution">
    <text evidence="3">The sequence shown here is derived from an EMBL/GenBank/DDBJ whole genome shotgun (WGS) entry which is preliminary data.</text>
</comment>
<evidence type="ECO:0000256" key="2">
    <source>
        <dbReference type="SAM" id="Phobius"/>
    </source>
</evidence>
<reference evidence="3 4" key="1">
    <citation type="submission" date="2024-01" db="EMBL/GenBank/DDBJ databases">
        <title>A draft genome for the cacao thread blight pathogen Marasmiellus scandens.</title>
        <authorList>
            <person name="Baruah I.K."/>
            <person name="Leung J."/>
            <person name="Bukari Y."/>
            <person name="Amoako-Attah I."/>
            <person name="Meinhardt L.W."/>
            <person name="Bailey B.A."/>
            <person name="Cohen S.P."/>
        </authorList>
    </citation>
    <scope>NUCLEOTIDE SEQUENCE [LARGE SCALE GENOMIC DNA]</scope>
    <source>
        <strain evidence="3 4">GH-19</strain>
    </source>
</reference>
<evidence type="ECO:0000313" key="3">
    <source>
        <dbReference type="EMBL" id="KAK7435754.1"/>
    </source>
</evidence>
<accession>A0ABR1INE9</accession>
<dbReference type="Proteomes" id="UP001498398">
    <property type="component" value="Unassembled WGS sequence"/>
</dbReference>
<feature type="region of interest" description="Disordered" evidence="1">
    <location>
        <begin position="33"/>
        <end position="75"/>
    </location>
</feature>
<evidence type="ECO:0000313" key="4">
    <source>
        <dbReference type="Proteomes" id="UP001498398"/>
    </source>
</evidence>
<dbReference type="EMBL" id="JBANRG010000102">
    <property type="protein sequence ID" value="KAK7435754.1"/>
    <property type="molecule type" value="Genomic_DNA"/>
</dbReference>
<proteinExistence type="predicted"/>
<dbReference type="Pfam" id="PF18758">
    <property type="entry name" value="KDZ"/>
    <property type="match status" value="1"/>
</dbReference>
<dbReference type="PANTHER" id="PTHR33096">
    <property type="entry name" value="CXC2 DOMAIN-CONTAINING PROTEIN"/>
    <property type="match status" value="1"/>
</dbReference>
<gene>
    <name evidence="3" type="ORF">VKT23_019451</name>
</gene>
<dbReference type="PANTHER" id="PTHR33096:SF1">
    <property type="entry name" value="CXC1-LIKE CYSTEINE CLUSTER ASSOCIATED WITH KDZ TRANSPOSASES DOMAIN-CONTAINING PROTEIN"/>
    <property type="match status" value="1"/>
</dbReference>
<keyword evidence="2" id="KW-0472">Membrane</keyword>
<protein>
    <submittedName>
        <fullName evidence="3">Uncharacterized protein</fullName>
    </submittedName>
</protein>
<sequence length="231" mass="25563">MGPVGTRKLGDTHVFSDSDYFLPVEFVDKFAHKVKSRPHDKDEDDAGAGDDDNDDDWQDKDDVDAGGDPTDGSAKSFLETCTKNWKAASADSKKKMWGIFVGTGIFASACCHGFILWLADMVWSGELAKYALAMVGMALEVFGDKWVLGYDIGCSFNQTINNSSLRAHFNERNCRTCVNAFHGYSHNFLCQLLYHPINITGMGLEDLETLEQIFSASNTLASITRYATAFH</sequence>
<organism evidence="3 4">
    <name type="scientific">Marasmiellus scandens</name>
    <dbReference type="NCBI Taxonomy" id="2682957"/>
    <lineage>
        <taxon>Eukaryota</taxon>
        <taxon>Fungi</taxon>
        <taxon>Dikarya</taxon>
        <taxon>Basidiomycota</taxon>
        <taxon>Agaricomycotina</taxon>
        <taxon>Agaricomycetes</taxon>
        <taxon>Agaricomycetidae</taxon>
        <taxon>Agaricales</taxon>
        <taxon>Marasmiineae</taxon>
        <taxon>Omphalotaceae</taxon>
        <taxon>Marasmiellus</taxon>
    </lineage>
</organism>
<feature type="transmembrane region" description="Helical" evidence="2">
    <location>
        <begin position="96"/>
        <end position="118"/>
    </location>
</feature>
<keyword evidence="2" id="KW-1133">Transmembrane helix</keyword>
<keyword evidence="2" id="KW-0812">Transmembrane</keyword>
<name>A0ABR1INE9_9AGAR</name>
<dbReference type="InterPro" id="IPR040521">
    <property type="entry name" value="KDZ"/>
</dbReference>
<keyword evidence="4" id="KW-1185">Reference proteome</keyword>
<evidence type="ECO:0000256" key="1">
    <source>
        <dbReference type="SAM" id="MobiDB-lite"/>
    </source>
</evidence>
<feature type="compositionally biased region" description="Acidic residues" evidence="1">
    <location>
        <begin position="42"/>
        <end position="65"/>
    </location>
</feature>